<dbReference type="PANTHER" id="PTHR36528">
    <property type="entry name" value="CRISPR SYSTEM SINGLE-STRAND-SPECIFIC DEOXYRIBONUCLEASE CAS10/CSM1 (SUBTYPE III-A)"/>
    <property type="match status" value="1"/>
</dbReference>
<keyword evidence="8" id="KW-0269">Exonuclease</keyword>
<name>A0AAU9CMR6_9GAMM</name>
<dbReference type="GO" id="GO:0004519">
    <property type="term" value="F:endonuclease activity"/>
    <property type="evidence" value="ECO:0007669"/>
    <property type="project" value="UniProtKB-KW"/>
</dbReference>
<reference evidence="14" key="1">
    <citation type="journal article" date="2024" name="Int. J. Syst. Evol. Microbiol.">
        <title>Methylomarinovum tepidoasis sp. nov., a moderately thermophilic methanotroph of the family Methylothermaceae isolated from a deep-sea hydrothermal field.</title>
        <authorList>
            <person name="Hirayama H."/>
            <person name="Takaki Y."/>
            <person name="Abe M."/>
            <person name="Miyazaki M."/>
            <person name="Uematsu K."/>
            <person name="Matsui Y."/>
            <person name="Takai K."/>
        </authorList>
    </citation>
    <scope>NUCLEOTIDE SEQUENCE [LARGE SCALE GENOMIC DNA]</scope>
    <source>
        <strain evidence="14">IN45</strain>
    </source>
</reference>
<dbReference type="NCBIfam" id="TIGR02578">
    <property type="entry name" value="cas_TM1811_Csm1"/>
    <property type="match status" value="1"/>
</dbReference>
<sequence>MKTKLEPSCRVAFAAYVHDLGKLAERARIGEAEAKDAEGNSVADRNKQQYCPGWNGRWSHVHAAYTAIALDLIEDDLPPLKGRDVSPFAAWGERNVDDSLINAAAMHHKPQTFLQWIVATADRVASGFEREEFDRYNQAEEGASTGRDHYTARLLTLFEQIRLDGEAPRNRADFRWRYPLEPLSVAALFPQPADACEGNDRQAAQAEYRRLWDGFRRALKEIPASHRDDWALWLDHFDSLWAAFAHAVPAATAGKVRPEVSLYDHSRTASALATALWRWHDDRGDDPKAAAEAMRTRSDWDENKFLLVLGDFYGIQDFIFTSGGETQRQAAKLLRGRSFYVSLLCECAALRILEELGLPPTSQVINAAGKFLIVAPNTEAVRRRLAAIQRQFDRWFLERTYAASGIGIAWQAACCNDFLHRRGETERPFARLLKRLFDRLEDKKSQRLNLCAPQAPEAVFKGFLDAFDNEKGVCAIDGRSPASEKLEGAENRYISPLAADQIDTGKWLAHHDRLLVTTRAIDHHTLRLDLFGYHISFTGPEEASGRFGPLVREGALRRAWDFSLPQGKRTPLFSGYARRFINAYVPLLGDLNQYDRDRYRDIELPGDWDPRAPKTFEHLARDDLRPEGDGWVGTEALTVLKGDVDNLGLIFQKGLEQPSFAKWASLSRQMNAFFAVWLPWYCREHYRDTYTVFAGGDDFFLIGPWYSTIRLARDMRDRFHRYVAKNPGLHFSAGLSMTKPGQPVRQLGKTAEDALEDAKALPGKNAVTLFHQSVSWDEFEQLWQVKEGIEHCDLDLSTAYLYRLQELAHLAGNVHERPENAIWKSWFSYRTFRMLERMRGLSDQERRRRMAELWKVLGEPIERFGSRFVIPLFIHLYQQRH</sequence>
<dbReference type="PANTHER" id="PTHR36528:SF1">
    <property type="entry name" value="CRISPR SYSTEM SINGLE-STRAND-SPECIFIC DEOXYRIBONUCLEASE CAS10_CSM1 (SUBTYPE III-A)"/>
    <property type="match status" value="1"/>
</dbReference>
<dbReference type="AlphaFoldDB" id="A0AAU9CMR6"/>
<feature type="domain" description="GGDEF" evidence="12">
    <location>
        <begin position="635"/>
        <end position="772"/>
    </location>
</feature>
<evidence type="ECO:0000256" key="9">
    <source>
        <dbReference type="ARBA" id="ARBA00022840"/>
    </source>
</evidence>
<evidence type="ECO:0000256" key="1">
    <source>
        <dbReference type="ARBA" id="ARBA00005700"/>
    </source>
</evidence>
<dbReference type="Gene3D" id="3.30.70.270">
    <property type="match status" value="1"/>
</dbReference>
<dbReference type="GO" id="GO:0051607">
    <property type="term" value="P:defense response to virus"/>
    <property type="evidence" value="ECO:0007669"/>
    <property type="project" value="UniProtKB-KW"/>
</dbReference>
<evidence type="ECO:0000256" key="8">
    <source>
        <dbReference type="ARBA" id="ARBA00022839"/>
    </source>
</evidence>
<comment type="similarity">
    <text evidence="1">Belongs to the CRISPR-associated Cas10/Csm1 family.</text>
</comment>
<keyword evidence="14" id="KW-1185">Reference proteome</keyword>
<dbReference type="Proteomes" id="UP001321450">
    <property type="component" value="Chromosome"/>
</dbReference>
<dbReference type="Pfam" id="PF18211">
    <property type="entry name" value="Csm1_B"/>
    <property type="match status" value="1"/>
</dbReference>
<evidence type="ECO:0000256" key="3">
    <source>
        <dbReference type="ARBA" id="ARBA00022679"/>
    </source>
</evidence>
<dbReference type="InterPro" id="IPR041062">
    <property type="entry name" value="Csm1_B"/>
</dbReference>
<dbReference type="GO" id="GO:0005524">
    <property type="term" value="F:ATP binding"/>
    <property type="evidence" value="ECO:0007669"/>
    <property type="project" value="UniProtKB-KW"/>
</dbReference>
<dbReference type="KEGG" id="meiy:MIN45_P1312"/>
<evidence type="ECO:0000256" key="6">
    <source>
        <dbReference type="ARBA" id="ARBA00022759"/>
    </source>
</evidence>
<keyword evidence="3" id="KW-0808">Transferase</keyword>
<dbReference type="RefSeq" id="WP_286291165.1">
    <property type="nucleotide sequence ID" value="NZ_AP024718.1"/>
</dbReference>
<dbReference type="InterPro" id="IPR043128">
    <property type="entry name" value="Rev_trsase/Diguanyl_cyclase"/>
</dbReference>
<organism evidence="13 14">
    <name type="scientific">Methylomarinovum tepidoasis</name>
    <dbReference type="NCBI Taxonomy" id="2840183"/>
    <lineage>
        <taxon>Bacteria</taxon>
        <taxon>Pseudomonadati</taxon>
        <taxon>Pseudomonadota</taxon>
        <taxon>Gammaproteobacteria</taxon>
        <taxon>Methylococcales</taxon>
        <taxon>Methylothermaceae</taxon>
        <taxon>Methylomarinovum</taxon>
    </lineage>
</organism>
<dbReference type="InterPro" id="IPR054767">
    <property type="entry name" value="Cas10-Cmr2_palm2"/>
</dbReference>
<gene>
    <name evidence="13" type="ORF">MIN45_P1312</name>
</gene>
<keyword evidence="9" id="KW-0067">ATP-binding</keyword>
<evidence type="ECO:0000256" key="5">
    <source>
        <dbReference type="ARBA" id="ARBA00022741"/>
    </source>
</evidence>
<evidence type="ECO:0000313" key="13">
    <source>
        <dbReference type="EMBL" id="BCX88942.1"/>
    </source>
</evidence>
<keyword evidence="5" id="KW-0547">Nucleotide-binding</keyword>
<dbReference type="GO" id="GO:0004527">
    <property type="term" value="F:exonuclease activity"/>
    <property type="evidence" value="ECO:0007669"/>
    <property type="project" value="UniProtKB-KW"/>
</dbReference>
<dbReference type="InterPro" id="IPR013408">
    <property type="entry name" value="Cas10/Csm1"/>
</dbReference>
<dbReference type="InterPro" id="IPR000160">
    <property type="entry name" value="GGDEF_dom"/>
</dbReference>
<evidence type="ECO:0000256" key="7">
    <source>
        <dbReference type="ARBA" id="ARBA00022801"/>
    </source>
</evidence>
<dbReference type="EMBL" id="AP024718">
    <property type="protein sequence ID" value="BCX88942.1"/>
    <property type="molecule type" value="Genomic_DNA"/>
</dbReference>
<keyword evidence="6" id="KW-0255">Endonuclease</keyword>
<dbReference type="Pfam" id="PF22335">
    <property type="entry name" value="Cas10-Cmr2_palm2"/>
    <property type="match status" value="1"/>
</dbReference>
<accession>A0AAU9CMR6</accession>
<evidence type="ECO:0000313" key="14">
    <source>
        <dbReference type="Proteomes" id="UP001321450"/>
    </source>
</evidence>
<evidence type="ECO:0000259" key="12">
    <source>
        <dbReference type="PROSITE" id="PS50887"/>
    </source>
</evidence>
<evidence type="ECO:0000256" key="10">
    <source>
        <dbReference type="ARBA" id="ARBA00023118"/>
    </source>
</evidence>
<keyword evidence="10" id="KW-0051">Antiviral defense</keyword>
<dbReference type="PROSITE" id="PS50887">
    <property type="entry name" value="GGDEF"/>
    <property type="match status" value="1"/>
</dbReference>
<keyword evidence="4" id="KW-0540">Nuclease</keyword>
<dbReference type="InterPro" id="IPR052117">
    <property type="entry name" value="Cas10/Csm1_subtype-III-A"/>
</dbReference>
<evidence type="ECO:0000256" key="4">
    <source>
        <dbReference type="ARBA" id="ARBA00022722"/>
    </source>
</evidence>
<protein>
    <recommendedName>
        <fullName evidence="2">CRISPR system single-strand-specific deoxyribonuclease Cas10/Csm1 (subtype III-A)</fullName>
    </recommendedName>
    <alternativeName>
        <fullName evidence="11">Cyclic oligoadenylate synthase</fullName>
    </alternativeName>
</protein>
<evidence type="ECO:0000256" key="2">
    <source>
        <dbReference type="ARBA" id="ARBA00014333"/>
    </source>
</evidence>
<evidence type="ECO:0000256" key="11">
    <source>
        <dbReference type="ARBA" id="ARBA00032922"/>
    </source>
</evidence>
<keyword evidence="7" id="KW-0378">Hydrolase</keyword>
<proteinExistence type="inferred from homology"/>
<dbReference type="GO" id="GO:0016740">
    <property type="term" value="F:transferase activity"/>
    <property type="evidence" value="ECO:0007669"/>
    <property type="project" value="UniProtKB-KW"/>
</dbReference>